<dbReference type="MEROPS" id="T03.001"/>
<dbReference type="HOGENOM" id="CLU_014813_0_3_7"/>
<sequence length="577" mass="62013">MTKTKLLALSISLLALGCQSTSTSPVIRTAKERPDHSTAEAFGSQYAISTQGRYSSKAAERMFAEGGNIIDAVVAASFTVSVERPQSTGIGGGGFMLFHEAKTGDTYAIDFRERAPLKAHQNMYIGKDGKADSKLSQDGILAVAVPGLVAGLLEIHQRFGSLPLKQVMQPAIELAESGFEIYPEFHRALENRAEVLAKDPSAKAIFLTKDGKVPALGTMLIQKDLAKTLKLIAAKGKDGFYKGPVAQSILKYSKERKGLLSQKDFNDYQVKWRKPVEGKFHGYEVISMPPPSSGGVHVIQFLDFLEKDNLAKSGPLSTKSIHLAASALQSAFADRATYLGDPEFTDVPVSGLLSEKYLQERRSEVPENRARKAGEVSAGRATGYESTDTTHISMIDAKGNAVATTQTINGWMGAAVVAPGTGIVLNNEMDDFSAQVGASNLFGAIGGKPNAIAPKKTPLSSMSPTILLENNKPVMAVGAPGGTRIISCVAQTILNYVEFKLPLYDAVTMVRYHQQWQPDVLYVDPPGPKPEVLKQLNAMGYDVKIEPVPCYVMAVSKEGDKLHGVADPRDIGISIAK</sequence>
<evidence type="ECO:0000256" key="12">
    <source>
        <dbReference type="SAM" id="SignalP"/>
    </source>
</evidence>
<dbReference type="STRING" id="264462.Bd3478"/>
<feature type="binding site" evidence="10">
    <location>
        <begin position="460"/>
        <end position="461"/>
    </location>
    <ligand>
        <name>L-glutamate</name>
        <dbReference type="ChEBI" id="CHEBI:29985"/>
    </ligand>
</feature>
<name>Q6MHR2_BDEBA</name>
<dbReference type="InterPro" id="IPR043138">
    <property type="entry name" value="GGT_lsub"/>
</dbReference>
<dbReference type="GO" id="GO:0006750">
    <property type="term" value="P:glutathione biosynthetic process"/>
    <property type="evidence" value="ECO:0007669"/>
    <property type="project" value="UniProtKB-KW"/>
</dbReference>
<protein>
    <recommendedName>
        <fullName evidence="11">Glutathione hydrolase proenzyme</fullName>
        <ecNumber evidence="11">2.3.2.2</ecNumber>
        <ecNumber evidence="11">3.4.19.13</ecNumber>
    </recommendedName>
    <component>
        <recommendedName>
            <fullName evidence="11">Glutathione hydrolase large chain</fullName>
        </recommendedName>
    </component>
    <component>
        <recommendedName>
            <fullName evidence="11">Glutathione hydrolase small chain</fullName>
        </recommendedName>
    </component>
</protein>
<keyword evidence="12" id="KW-0732">Signal</keyword>
<comment type="similarity">
    <text evidence="3 11">Belongs to the gamma-glutamyltransferase family.</text>
</comment>
<keyword evidence="5 11" id="KW-0378">Hydrolase</keyword>
<comment type="catalytic activity">
    <reaction evidence="8 11">
        <text>an N-terminal (5-L-glutamyl)-[peptide] + an alpha-amino acid = 5-L-glutamyl amino acid + an N-terminal L-alpha-aminoacyl-[peptide]</text>
        <dbReference type="Rhea" id="RHEA:23904"/>
        <dbReference type="Rhea" id="RHEA-COMP:9780"/>
        <dbReference type="Rhea" id="RHEA-COMP:9795"/>
        <dbReference type="ChEBI" id="CHEBI:77644"/>
        <dbReference type="ChEBI" id="CHEBI:78597"/>
        <dbReference type="ChEBI" id="CHEBI:78599"/>
        <dbReference type="ChEBI" id="CHEBI:78608"/>
        <dbReference type="EC" id="2.3.2.2"/>
    </reaction>
</comment>
<feature type="chain" id="PRO_5004278190" description="Glutathione hydrolase proenzyme" evidence="12">
    <location>
        <begin position="21"/>
        <end position="577"/>
    </location>
</feature>
<dbReference type="GO" id="GO:0036374">
    <property type="term" value="F:glutathione hydrolase activity"/>
    <property type="evidence" value="ECO:0007669"/>
    <property type="project" value="UniProtKB-UniRule"/>
</dbReference>
<evidence type="ECO:0000256" key="6">
    <source>
        <dbReference type="ARBA" id="ARBA00023145"/>
    </source>
</evidence>
<dbReference type="Gene3D" id="1.10.246.130">
    <property type="match status" value="1"/>
</dbReference>
<dbReference type="GO" id="GO:0103068">
    <property type="term" value="F:leukotriene C4 gamma-glutamyl transferase activity"/>
    <property type="evidence" value="ECO:0007669"/>
    <property type="project" value="UniProtKB-EC"/>
</dbReference>
<evidence type="ECO:0000256" key="10">
    <source>
        <dbReference type="PIRSR" id="PIRSR600101-2"/>
    </source>
</evidence>
<keyword evidence="6 11" id="KW-0865">Zymogen</keyword>
<feature type="binding site" evidence="10">
    <location>
        <begin position="407"/>
        <end position="409"/>
    </location>
    <ligand>
        <name>L-glutamate</name>
        <dbReference type="ChEBI" id="CHEBI:29985"/>
    </ligand>
</feature>
<evidence type="ECO:0000256" key="5">
    <source>
        <dbReference type="ARBA" id="ARBA00022801"/>
    </source>
</evidence>
<dbReference type="InterPro" id="IPR051792">
    <property type="entry name" value="GGT_bact"/>
</dbReference>
<gene>
    <name evidence="13" type="primary">ggt</name>
    <name evidence="13" type="ordered locus">Bd3478</name>
</gene>
<dbReference type="GeneID" id="93014286"/>
<evidence type="ECO:0000256" key="9">
    <source>
        <dbReference type="PIRSR" id="PIRSR600101-1"/>
    </source>
</evidence>
<keyword evidence="7 11" id="KW-0012">Acyltransferase</keyword>
<dbReference type="PANTHER" id="PTHR43199:SF1">
    <property type="entry name" value="GLUTATHIONE HYDROLASE PROENZYME"/>
    <property type="match status" value="1"/>
</dbReference>
<dbReference type="AlphaFoldDB" id="Q6MHR2"/>
<dbReference type="InterPro" id="IPR029055">
    <property type="entry name" value="Ntn_hydrolases_N"/>
</dbReference>
<dbReference type="Pfam" id="PF01019">
    <property type="entry name" value="G_glu_transpept"/>
    <property type="match status" value="1"/>
</dbReference>
<feature type="binding site" evidence="10">
    <location>
        <position position="482"/>
    </location>
    <ligand>
        <name>L-glutamate</name>
        <dbReference type="ChEBI" id="CHEBI:29985"/>
    </ligand>
</feature>
<feature type="binding site" evidence="10">
    <location>
        <position position="112"/>
    </location>
    <ligand>
        <name>L-glutamate</name>
        <dbReference type="ChEBI" id="CHEBI:29985"/>
    </ligand>
</feature>
<dbReference type="EC" id="3.4.19.13" evidence="11"/>
<evidence type="ECO:0000256" key="3">
    <source>
        <dbReference type="ARBA" id="ARBA00009381"/>
    </source>
</evidence>
<comment type="catalytic activity">
    <reaction evidence="2 11">
        <text>glutathione + H2O = L-cysteinylglycine + L-glutamate</text>
        <dbReference type="Rhea" id="RHEA:28807"/>
        <dbReference type="ChEBI" id="CHEBI:15377"/>
        <dbReference type="ChEBI" id="CHEBI:29985"/>
        <dbReference type="ChEBI" id="CHEBI:57925"/>
        <dbReference type="ChEBI" id="CHEBI:61694"/>
        <dbReference type="EC" id="3.4.19.13"/>
    </reaction>
</comment>
<dbReference type="PANTHER" id="PTHR43199">
    <property type="entry name" value="GLUTATHIONE HYDROLASE"/>
    <property type="match status" value="1"/>
</dbReference>
<dbReference type="Proteomes" id="UP000008080">
    <property type="component" value="Chromosome"/>
</dbReference>
<dbReference type="EC" id="2.3.2.2" evidence="11"/>
<dbReference type="InterPro" id="IPR000101">
    <property type="entry name" value="GGT_peptidase"/>
</dbReference>
<dbReference type="PRINTS" id="PR01210">
    <property type="entry name" value="GGTRANSPTASE"/>
</dbReference>
<dbReference type="GO" id="GO:0006751">
    <property type="term" value="P:glutathione catabolic process"/>
    <property type="evidence" value="ECO:0007669"/>
    <property type="project" value="UniProtKB-UniRule"/>
</dbReference>
<evidence type="ECO:0000256" key="1">
    <source>
        <dbReference type="ARBA" id="ARBA00001049"/>
    </source>
</evidence>
<organism evidence="13 14">
    <name type="scientific">Bdellovibrio bacteriovorus (strain ATCC 15356 / DSM 50701 / NCIMB 9529 / HD100)</name>
    <dbReference type="NCBI Taxonomy" id="264462"/>
    <lineage>
        <taxon>Bacteria</taxon>
        <taxon>Pseudomonadati</taxon>
        <taxon>Bdellovibrionota</taxon>
        <taxon>Bdellovibrionia</taxon>
        <taxon>Bdellovibrionales</taxon>
        <taxon>Pseudobdellovibrionaceae</taxon>
        <taxon>Bdellovibrio</taxon>
    </lineage>
</organism>
<dbReference type="eggNOG" id="COG0405">
    <property type="taxonomic scope" value="Bacteria"/>
</dbReference>
<dbReference type="KEGG" id="bba:Bd3478"/>
<evidence type="ECO:0000256" key="4">
    <source>
        <dbReference type="ARBA" id="ARBA00022679"/>
    </source>
</evidence>
<keyword evidence="14" id="KW-1185">Reference proteome</keyword>
<evidence type="ECO:0000256" key="7">
    <source>
        <dbReference type="ARBA" id="ARBA00023315"/>
    </source>
</evidence>
<feature type="binding site" evidence="10">
    <location>
        <position position="431"/>
    </location>
    <ligand>
        <name>L-glutamate</name>
        <dbReference type="ChEBI" id="CHEBI:29985"/>
    </ligand>
</feature>
<dbReference type="PROSITE" id="PS51257">
    <property type="entry name" value="PROKAR_LIPOPROTEIN"/>
    <property type="match status" value="1"/>
</dbReference>
<evidence type="ECO:0000313" key="14">
    <source>
        <dbReference type="Proteomes" id="UP000008080"/>
    </source>
</evidence>
<keyword evidence="4 11" id="KW-0808">Transferase</keyword>
<dbReference type="UniPathway" id="UPA00204"/>
<comment type="subunit">
    <text evidence="11">This enzyme consists of two polypeptide chains, which are synthesized in precursor form from a single polypeptide.</text>
</comment>
<dbReference type="RefSeq" id="WP_011165808.1">
    <property type="nucleotide sequence ID" value="NC_005363.1"/>
</dbReference>
<dbReference type="EMBL" id="BX842655">
    <property type="protein sequence ID" value="CAE78270.1"/>
    <property type="molecule type" value="Genomic_DNA"/>
</dbReference>
<feature type="signal peptide" evidence="12">
    <location>
        <begin position="1"/>
        <end position="20"/>
    </location>
</feature>
<evidence type="ECO:0000313" key="13">
    <source>
        <dbReference type="EMBL" id="CAE78270.1"/>
    </source>
</evidence>
<feature type="active site" description="Nucleophile" evidence="9">
    <location>
        <position position="389"/>
    </location>
</feature>
<evidence type="ECO:0000256" key="2">
    <source>
        <dbReference type="ARBA" id="ARBA00001089"/>
    </source>
</evidence>
<comment type="catalytic activity">
    <reaction evidence="1 11">
        <text>an S-substituted glutathione + H2O = an S-substituted L-cysteinylglycine + L-glutamate</text>
        <dbReference type="Rhea" id="RHEA:59468"/>
        <dbReference type="ChEBI" id="CHEBI:15377"/>
        <dbReference type="ChEBI" id="CHEBI:29985"/>
        <dbReference type="ChEBI" id="CHEBI:90779"/>
        <dbReference type="ChEBI" id="CHEBI:143103"/>
        <dbReference type="EC" id="3.4.19.13"/>
    </reaction>
</comment>
<keyword evidence="11" id="KW-0317">Glutathione biosynthesis</keyword>
<dbReference type="SUPFAM" id="SSF56235">
    <property type="entry name" value="N-terminal nucleophile aminohydrolases (Ntn hydrolases)"/>
    <property type="match status" value="1"/>
</dbReference>
<accession>Q6MHR2</accession>
<dbReference type="InterPro" id="IPR043137">
    <property type="entry name" value="GGT_ssub_C"/>
</dbReference>
<dbReference type="Gene3D" id="3.60.20.40">
    <property type="match status" value="1"/>
</dbReference>
<proteinExistence type="inferred from homology"/>
<comment type="PTM">
    <text evidence="11">Cleaved by autocatalysis into a large and a small subunit.</text>
</comment>
<evidence type="ECO:0000256" key="8">
    <source>
        <dbReference type="ARBA" id="ARBA00047417"/>
    </source>
</evidence>
<comment type="pathway">
    <text evidence="11">Sulfur metabolism; glutathione metabolism.</text>
</comment>
<dbReference type="NCBIfam" id="TIGR00066">
    <property type="entry name" value="g_glut_trans"/>
    <property type="match status" value="1"/>
</dbReference>
<evidence type="ECO:0000256" key="11">
    <source>
        <dbReference type="RuleBase" id="RU368036"/>
    </source>
</evidence>
<reference evidence="13 14" key="1">
    <citation type="journal article" date="2004" name="Science">
        <title>A predator unmasked: life cycle of Bdellovibrio bacteriovorus from a genomic perspective.</title>
        <authorList>
            <person name="Rendulic S."/>
            <person name="Jagtap P."/>
            <person name="Rosinus A."/>
            <person name="Eppinger M."/>
            <person name="Baar C."/>
            <person name="Lanz C."/>
            <person name="Keller H."/>
            <person name="Lambert C."/>
            <person name="Evans K.J."/>
            <person name="Goesmann A."/>
            <person name="Meyer F."/>
            <person name="Sockett R.E."/>
            <person name="Schuster S.C."/>
        </authorList>
    </citation>
    <scope>NUCLEOTIDE SEQUENCE [LARGE SCALE GENOMIC DNA]</scope>
    <source>
        <strain evidence="14">ATCC 15356 / DSM 50701 / NCIMB 9529 / HD100</strain>
    </source>
</reference>